<sequence>MWPIMATYGQTNHSPSVRDLGAGCEARNDGTGGRPSFKFTHGVKQPPAFPPQKSINLLFVVSRQGHDFYVARHDRNSSFRCGGGSPKLVGDLGLTDAQDAHQLASA</sequence>
<evidence type="ECO:0000256" key="1">
    <source>
        <dbReference type="SAM" id="MobiDB-lite"/>
    </source>
</evidence>
<gene>
    <name evidence="2" type="ORF">AYJ54_36365</name>
</gene>
<feature type="region of interest" description="Disordered" evidence="1">
    <location>
        <begin position="15"/>
        <end position="36"/>
    </location>
</feature>
<dbReference type="Proteomes" id="UP000076959">
    <property type="component" value="Unassembled WGS sequence"/>
</dbReference>
<comment type="caution">
    <text evidence="2">The sequence shown here is derived from an EMBL/GenBank/DDBJ whole genome shotgun (WGS) entry which is preliminary data.</text>
</comment>
<name>A0A176Y8S5_9BRAD</name>
<keyword evidence="3" id="KW-1185">Reference proteome</keyword>
<dbReference type="EMBL" id="LUUB01000129">
    <property type="protein sequence ID" value="OAE96757.1"/>
    <property type="molecule type" value="Genomic_DNA"/>
</dbReference>
<proteinExistence type="predicted"/>
<organism evidence="2 3">
    <name type="scientific">Bradyrhizobium centrolobii</name>
    <dbReference type="NCBI Taxonomy" id="1505087"/>
    <lineage>
        <taxon>Bacteria</taxon>
        <taxon>Pseudomonadati</taxon>
        <taxon>Pseudomonadota</taxon>
        <taxon>Alphaproteobacteria</taxon>
        <taxon>Hyphomicrobiales</taxon>
        <taxon>Nitrobacteraceae</taxon>
        <taxon>Bradyrhizobium</taxon>
    </lineage>
</organism>
<dbReference type="AlphaFoldDB" id="A0A176Y8S5"/>
<protein>
    <submittedName>
        <fullName evidence="2">Uncharacterized protein</fullName>
    </submittedName>
</protein>
<evidence type="ECO:0000313" key="2">
    <source>
        <dbReference type="EMBL" id="OAE96757.1"/>
    </source>
</evidence>
<reference evidence="2 3" key="1">
    <citation type="submission" date="2016-03" db="EMBL/GenBank/DDBJ databases">
        <title>Draft Genome Sequence of the Strain BR 10245 (Bradyrhizobium sp.) isolated from nodules of Centrolobium paraense.</title>
        <authorList>
            <person name="Simoes-Araujo J.L.Sr."/>
            <person name="Barauna A.C."/>
            <person name="Silva K."/>
            <person name="Zilli J.E."/>
        </authorList>
    </citation>
    <scope>NUCLEOTIDE SEQUENCE [LARGE SCALE GENOMIC DNA]</scope>
    <source>
        <strain evidence="2 3">BR 10245</strain>
    </source>
</reference>
<accession>A0A176Y8S5</accession>
<evidence type="ECO:0000313" key="3">
    <source>
        <dbReference type="Proteomes" id="UP000076959"/>
    </source>
</evidence>